<keyword evidence="2" id="KW-1185">Reference proteome</keyword>
<protein>
    <submittedName>
        <fullName evidence="1">Uncharacterized protein</fullName>
    </submittedName>
</protein>
<comment type="caution">
    <text evidence="1">The sequence shown here is derived from an EMBL/GenBank/DDBJ whole genome shotgun (WGS) entry which is preliminary data.</text>
</comment>
<sequence>MHRMAFGQHSPTVVYLLQSFSLGSWKMREKESERVKNQPTNIPRVDIYSNSTCLNVKAFKRIVANTHSVVGRMVVMPVQKKNGG</sequence>
<organism evidence="1 2">
    <name type="scientific">Prunus dulcis</name>
    <name type="common">Almond</name>
    <name type="synonym">Amygdalus dulcis</name>
    <dbReference type="NCBI Taxonomy" id="3755"/>
    <lineage>
        <taxon>Eukaryota</taxon>
        <taxon>Viridiplantae</taxon>
        <taxon>Streptophyta</taxon>
        <taxon>Embryophyta</taxon>
        <taxon>Tracheophyta</taxon>
        <taxon>Spermatophyta</taxon>
        <taxon>Magnoliopsida</taxon>
        <taxon>eudicotyledons</taxon>
        <taxon>Gunneridae</taxon>
        <taxon>Pentapetalae</taxon>
        <taxon>rosids</taxon>
        <taxon>fabids</taxon>
        <taxon>Rosales</taxon>
        <taxon>Rosaceae</taxon>
        <taxon>Amygdaloideae</taxon>
        <taxon>Amygdaleae</taxon>
        <taxon>Prunus</taxon>
    </lineage>
</organism>
<dbReference type="Proteomes" id="UP001054821">
    <property type="component" value="Chromosome 3"/>
</dbReference>
<evidence type="ECO:0000313" key="1">
    <source>
        <dbReference type="EMBL" id="KAI5338753.1"/>
    </source>
</evidence>
<dbReference type="AlphaFoldDB" id="A0AAD4ZB96"/>
<dbReference type="EMBL" id="JAJFAZ020000003">
    <property type="protein sequence ID" value="KAI5338753.1"/>
    <property type="molecule type" value="Genomic_DNA"/>
</dbReference>
<gene>
    <name evidence="1" type="ORF">L3X38_018025</name>
</gene>
<name>A0AAD4ZB96_PRUDU</name>
<accession>A0AAD4ZB96</accession>
<evidence type="ECO:0000313" key="2">
    <source>
        <dbReference type="Proteomes" id="UP001054821"/>
    </source>
</evidence>
<proteinExistence type="predicted"/>
<reference evidence="1 2" key="1">
    <citation type="journal article" date="2022" name="G3 (Bethesda)">
        <title>Whole-genome sequence and methylome profiling of the almond [Prunus dulcis (Mill.) D.A. Webb] cultivar 'Nonpareil'.</title>
        <authorList>
            <person name="D'Amico-Willman K.M."/>
            <person name="Ouma W.Z."/>
            <person name="Meulia T."/>
            <person name="Sideli G.M."/>
            <person name="Gradziel T.M."/>
            <person name="Fresnedo-Ramirez J."/>
        </authorList>
    </citation>
    <scope>NUCLEOTIDE SEQUENCE [LARGE SCALE GENOMIC DNA]</scope>
    <source>
        <strain evidence="1">Clone GOH B32 T37-40</strain>
    </source>
</reference>